<evidence type="ECO:0000259" key="2">
    <source>
        <dbReference type="PROSITE" id="PS50141"/>
    </source>
</evidence>
<dbReference type="Proteomes" id="UP000070501">
    <property type="component" value="Unassembled WGS sequence"/>
</dbReference>
<dbReference type="PANTHER" id="PTHR47803">
    <property type="entry name" value="TRNA-SPECIFIC ADENOSINE DEAMINASE 1"/>
    <property type="match status" value="1"/>
</dbReference>
<dbReference type="PROSITE" id="PS50141">
    <property type="entry name" value="A_DEAMIN_EDITASE"/>
    <property type="match status" value="1"/>
</dbReference>
<accession>A0A136J9B7</accession>
<dbReference type="GO" id="GO:0043829">
    <property type="term" value="F:tRNA-specific adenosine-37 deaminase activity"/>
    <property type="evidence" value="ECO:0007669"/>
    <property type="project" value="TreeGrafter"/>
</dbReference>
<dbReference type="GO" id="GO:0002100">
    <property type="term" value="P:tRNA wobble adenosine to inosine editing"/>
    <property type="evidence" value="ECO:0007669"/>
    <property type="project" value="InterPro"/>
</dbReference>
<dbReference type="InterPro" id="IPR002466">
    <property type="entry name" value="A_deamin"/>
</dbReference>
<dbReference type="Pfam" id="PF02137">
    <property type="entry name" value="A_deamin"/>
    <property type="match status" value="1"/>
</dbReference>
<dbReference type="InterPro" id="IPR042935">
    <property type="entry name" value="Tad1"/>
</dbReference>
<feature type="compositionally biased region" description="Low complexity" evidence="1">
    <location>
        <begin position="128"/>
        <end position="138"/>
    </location>
</feature>
<proteinExistence type="predicted"/>
<evidence type="ECO:0000313" key="3">
    <source>
        <dbReference type="EMBL" id="KXJ93763.1"/>
    </source>
</evidence>
<evidence type="ECO:0000256" key="1">
    <source>
        <dbReference type="SAM" id="MobiDB-lite"/>
    </source>
</evidence>
<feature type="domain" description="A to I editase" evidence="2">
    <location>
        <begin position="5"/>
        <end position="371"/>
    </location>
</feature>
<organism evidence="3 4">
    <name type="scientific">Microdochium bolleyi</name>
    <dbReference type="NCBI Taxonomy" id="196109"/>
    <lineage>
        <taxon>Eukaryota</taxon>
        <taxon>Fungi</taxon>
        <taxon>Dikarya</taxon>
        <taxon>Ascomycota</taxon>
        <taxon>Pezizomycotina</taxon>
        <taxon>Sordariomycetes</taxon>
        <taxon>Xylariomycetidae</taxon>
        <taxon>Xylariales</taxon>
        <taxon>Microdochiaceae</taxon>
        <taxon>Microdochium</taxon>
    </lineage>
</organism>
<dbReference type="STRING" id="196109.A0A136J9B7"/>
<name>A0A136J9B7_9PEZI</name>
<gene>
    <name evidence="3" type="ORF">Micbo1qcDRAFT_158634</name>
</gene>
<dbReference type="AlphaFoldDB" id="A0A136J9B7"/>
<dbReference type="EMBL" id="KQ964247">
    <property type="protein sequence ID" value="KXJ93763.1"/>
    <property type="molecule type" value="Genomic_DNA"/>
</dbReference>
<feature type="region of interest" description="Disordered" evidence="1">
    <location>
        <begin position="113"/>
        <end position="138"/>
    </location>
</feature>
<dbReference type="SMART" id="SM00552">
    <property type="entry name" value="ADEAMc"/>
    <property type="match status" value="1"/>
</dbReference>
<sequence>MHCLSVATGMKCLPSSKLRLAQGNVIHDWHAEVLAIRAFNRFILDECMKLALDPTTTSQILRRRAGDEIVAADAHAWHAQPFSWREDVSLHMYCSEAPCGDASMELTMAAQDDASPWDIPGTSASQTPPESSVGGEPSSDLLGRGFFSQLGVVRRKPARGDAPPTLSKSCSDKLSLKQCTSLLNSITALFVDPEHAYISTLVMPESQFSATGCARAFSADAEKGGRMLPLLTSPLAGDRDNAVTSTRRGGYRFQSFQVLLVPADSQTAAEFHYSKRSVTDRAAAAAAADVSGTPKIAASNLAVAWTRSGLEEATLGGVLQGRKQFDARGASFASRQKMWSLAARIADLLAANANINTGHGGEAEAVAAAREVKDVLRNGQSYSDIKQSQLLAARRAAKDIAKKEALKGWVRNIGDDGFSVA</sequence>
<evidence type="ECO:0000313" key="4">
    <source>
        <dbReference type="Proteomes" id="UP000070501"/>
    </source>
</evidence>
<dbReference type="OrthoDB" id="10268011at2759"/>
<dbReference type="GO" id="GO:0003723">
    <property type="term" value="F:RNA binding"/>
    <property type="evidence" value="ECO:0007669"/>
    <property type="project" value="InterPro"/>
</dbReference>
<dbReference type="InParanoid" id="A0A136J9B7"/>
<protein>
    <submittedName>
        <fullName evidence="3">Adenosine deaminase/editase</fullName>
    </submittedName>
</protein>
<dbReference type="PANTHER" id="PTHR47803:SF1">
    <property type="entry name" value="TRNA-SPECIFIC ADENOSINE DEAMINASE 1"/>
    <property type="match status" value="1"/>
</dbReference>
<reference evidence="4" key="1">
    <citation type="submission" date="2016-02" db="EMBL/GenBank/DDBJ databases">
        <title>Draft genome sequence of Microdochium bolleyi, a fungal endophyte of beachgrass.</title>
        <authorList>
            <consortium name="DOE Joint Genome Institute"/>
            <person name="David A.S."/>
            <person name="May G."/>
            <person name="Haridas S."/>
            <person name="Lim J."/>
            <person name="Wang M."/>
            <person name="Labutti K."/>
            <person name="Lipzen A."/>
            <person name="Barry K."/>
            <person name="Grigoriev I.V."/>
        </authorList>
    </citation>
    <scope>NUCLEOTIDE SEQUENCE [LARGE SCALE GENOMIC DNA]</scope>
    <source>
        <strain evidence="4">J235TASD1</strain>
    </source>
</reference>
<keyword evidence="4" id="KW-1185">Reference proteome</keyword>